<name>A0A226DN54_FOLCA</name>
<evidence type="ECO:0000313" key="2">
    <source>
        <dbReference type="Proteomes" id="UP000198287"/>
    </source>
</evidence>
<accession>A0A226DN54</accession>
<sequence length="249" mass="28613">MNIPNIYFYRSTDYFYLRPIQICGIIGPAIRRERECKNLKNVEHEFIDLGNEAFPESYINGVPPGNLKEKERYWNDDVFQHAENLRVGVTSLKLISSYYLPELRRIVAGFPSVNKLDLKLVQNAYNPVNLPVSELCTIIEGLNGWNLTTGSFCLDKMCPPNVEGVLETWTSLARLKLILHERRWVASQKLRFSLRLRAAFVSCKNCAGVEIVVDDDITVSLAVRKKMQAFLTAEKLPVRVYLEKSRKRS</sequence>
<protein>
    <submittedName>
        <fullName evidence="1">Uncharacterized protein</fullName>
    </submittedName>
</protein>
<dbReference type="AlphaFoldDB" id="A0A226DN54"/>
<evidence type="ECO:0000313" key="1">
    <source>
        <dbReference type="EMBL" id="OXA46975.1"/>
    </source>
</evidence>
<organism evidence="1 2">
    <name type="scientific">Folsomia candida</name>
    <name type="common">Springtail</name>
    <dbReference type="NCBI Taxonomy" id="158441"/>
    <lineage>
        <taxon>Eukaryota</taxon>
        <taxon>Metazoa</taxon>
        <taxon>Ecdysozoa</taxon>
        <taxon>Arthropoda</taxon>
        <taxon>Hexapoda</taxon>
        <taxon>Collembola</taxon>
        <taxon>Entomobryomorpha</taxon>
        <taxon>Isotomoidea</taxon>
        <taxon>Isotomidae</taxon>
        <taxon>Proisotominae</taxon>
        <taxon>Folsomia</taxon>
    </lineage>
</organism>
<gene>
    <name evidence="1" type="ORF">Fcan01_18079</name>
</gene>
<dbReference type="Proteomes" id="UP000198287">
    <property type="component" value="Unassembled WGS sequence"/>
</dbReference>
<dbReference type="EMBL" id="LNIX01000014">
    <property type="protein sequence ID" value="OXA46975.1"/>
    <property type="molecule type" value="Genomic_DNA"/>
</dbReference>
<comment type="caution">
    <text evidence="1">The sequence shown here is derived from an EMBL/GenBank/DDBJ whole genome shotgun (WGS) entry which is preliminary data.</text>
</comment>
<keyword evidence="2" id="KW-1185">Reference proteome</keyword>
<reference evidence="1 2" key="1">
    <citation type="submission" date="2015-12" db="EMBL/GenBank/DDBJ databases">
        <title>The genome of Folsomia candida.</title>
        <authorList>
            <person name="Faddeeva A."/>
            <person name="Derks M.F."/>
            <person name="Anvar Y."/>
            <person name="Smit S."/>
            <person name="Van Straalen N."/>
            <person name="Roelofs D."/>
        </authorList>
    </citation>
    <scope>NUCLEOTIDE SEQUENCE [LARGE SCALE GENOMIC DNA]</scope>
    <source>
        <strain evidence="1 2">VU population</strain>
        <tissue evidence="1">Whole body</tissue>
    </source>
</reference>
<proteinExistence type="predicted"/>